<evidence type="ECO:0000313" key="8">
    <source>
        <dbReference type="EMBL" id="MBC6489689.1"/>
    </source>
</evidence>
<dbReference type="EMBL" id="MBUA01000001">
    <property type="protein sequence ID" value="MBC6489689.1"/>
    <property type="molecule type" value="Genomic_DNA"/>
</dbReference>
<proteinExistence type="predicted"/>
<dbReference type="Gene3D" id="3.50.50.60">
    <property type="entry name" value="FAD/NAD(P)-binding domain"/>
    <property type="match status" value="2"/>
</dbReference>
<dbReference type="Pfam" id="PF01593">
    <property type="entry name" value="Amino_oxidase"/>
    <property type="match status" value="1"/>
</dbReference>
<feature type="region of interest" description="Disordered" evidence="6">
    <location>
        <begin position="550"/>
        <end position="578"/>
    </location>
</feature>
<dbReference type="SUPFAM" id="SSF51905">
    <property type="entry name" value="FAD/NAD(P)-binding domain"/>
    <property type="match status" value="1"/>
</dbReference>
<feature type="domain" description="Amine oxidase" evidence="7">
    <location>
        <begin position="20"/>
        <end position="511"/>
    </location>
</feature>
<dbReference type="PANTHER" id="PTHR46091:SF3">
    <property type="entry name" value="AMINE OXIDASE DOMAIN-CONTAINING PROTEIN"/>
    <property type="match status" value="1"/>
</dbReference>
<dbReference type="InterPro" id="IPR002937">
    <property type="entry name" value="Amino_oxidase"/>
</dbReference>
<keyword evidence="2" id="KW-0732">Signal</keyword>
<dbReference type="PANTHER" id="PTHR46091">
    <property type="entry name" value="BLR7054 PROTEIN"/>
    <property type="match status" value="1"/>
</dbReference>
<comment type="caution">
    <text evidence="8">The sequence shown here is derived from an EMBL/GenBank/DDBJ whole genome shotgun (WGS) entry which is preliminary data.</text>
</comment>
<evidence type="ECO:0000256" key="1">
    <source>
        <dbReference type="ARBA" id="ARBA00022630"/>
    </source>
</evidence>
<evidence type="ECO:0000256" key="5">
    <source>
        <dbReference type="ARBA" id="ARBA00023027"/>
    </source>
</evidence>
<gene>
    <name evidence="8" type="ORF">BC349_01810</name>
</gene>
<keyword evidence="3" id="KW-0274">FAD</keyword>
<evidence type="ECO:0000313" key="9">
    <source>
        <dbReference type="Proteomes" id="UP000765802"/>
    </source>
</evidence>
<accession>A0ABR7M4A6</accession>
<keyword evidence="5" id="KW-0520">NAD</keyword>
<sequence length="578" mass="64467">MLKPDLNSSYDVIVIGAGAGGLTAAAILSKAGLSVCVLEKEPHAGGYLAGFRRKNFLFDTAIHWLNQYGPGGMICRIFDVIGKDYPVAIPQKRIRLMKGNNYSYLLTNNPDELRNQLIAEFPHEKEGLLKFFASAKKIGKSFKHFNSVFRSGETMTTWEKIKSKWGMLKFVLPFIPYVMYKGDKGVKKGLSKFFRDPGLQRIFSAESELIGCFVPIGWAYYGDFQSPPHGGSQMIPKWLQHNIESFGSTVLFQSRVSSIMVENNTSVGVRFEHRKKSCELKSKYVIAACDIETLYEKMLPADIIPEKLKKKLRSAELYSSSVTLSIALDCPAEALGFNEEMVHLIDENLPHAAYSNGNPDTVEVNILAATVRDKSLAPEHQGTLTIYMPANMEYEREWMTTRDENGNYVRGEAYKKLKTEIAEKLLKRVEEKVAPGLRSHILFYEVATPVTHWRYTGNKNGTMMGARPGKENMQNNIAHYQTPVKNLILGGHWAELGGGVPIAVKAGTNASLLVLRKEKPEAFRLLADYMDGKASLEKLQASGCFRQSEKPWVPVPTPAQRASARAAQEPVTEITDAG</sequence>
<keyword evidence="9" id="KW-1185">Reference proteome</keyword>
<evidence type="ECO:0000259" key="7">
    <source>
        <dbReference type="Pfam" id="PF01593"/>
    </source>
</evidence>
<dbReference type="InterPro" id="IPR052206">
    <property type="entry name" value="Retinol_saturase"/>
</dbReference>
<dbReference type="Proteomes" id="UP000765802">
    <property type="component" value="Unassembled WGS sequence"/>
</dbReference>
<evidence type="ECO:0000256" key="4">
    <source>
        <dbReference type="ARBA" id="ARBA00022857"/>
    </source>
</evidence>
<organism evidence="8 9">
    <name type="scientific">Flavihumibacter stibioxidans</name>
    <dbReference type="NCBI Taxonomy" id="1834163"/>
    <lineage>
        <taxon>Bacteria</taxon>
        <taxon>Pseudomonadati</taxon>
        <taxon>Bacteroidota</taxon>
        <taxon>Chitinophagia</taxon>
        <taxon>Chitinophagales</taxon>
        <taxon>Chitinophagaceae</taxon>
        <taxon>Flavihumibacter</taxon>
    </lineage>
</organism>
<keyword evidence="1" id="KW-0285">Flavoprotein</keyword>
<keyword evidence="4" id="KW-0521">NADP</keyword>
<evidence type="ECO:0000256" key="2">
    <source>
        <dbReference type="ARBA" id="ARBA00022729"/>
    </source>
</evidence>
<evidence type="ECO:0000256" key="6">
    <source>
        <dbReference type="SAM" id="MobiDB-lite"/>
    </source>
</evidence>
<name>A0ABR7M4A6_9BACT</name>
<protein>
    <submittedName>
        <fullName evidence="8">FAD-dependent oxidoreductase</fullName>
    </submittedName>
</protein>
<dbReference type="InterPro" id="IPR036188">
    <property type="entry name" value="FAD/NAD-bd_sf"/>
</dbReference>
<reference evidence="8 9" key="1">
    <citation type="submission" date="2016-07" db="EMBL/GenBank/DDBJ databases">
        <title>Genome analysis of Flavihumibacter stibioxidans YS-17.</title>
        <authorList>
            <person name="Shi K."/>
            <person name="Han Y."/>
            <person name="Wang G."/>
        </authorList>
    </citation>
    <scope>NUCLEOTIDE SEQUENCE [LARGE SCALE GENOMIC DNA]</scope>
    <source>
        <strain evidence="8 9">YS-17</strain>
    </source>
</reference>
<evidence type="ECO:0000256" key="3">
    <source>
        <dbReference type="ARBA" id="ARBA00022827"/>
    </source>
</evidence>
<dbReference type="RefSeq" id="WP_187255044.1">
    <property type="nucleotide sequence ID" value="NZ_JBHULF010000006.1"/>
</dbReference>